<keyword evidence="2" id="KW-1185">Reference proteome</keyword>
<dbReference type="RefSeq" id="WP_344231360.1">
    <property type="nucleotide sequence ID" value="NZ_BAAAPH010000001.1"/>
</dbReference>
<dbReference type="Proteomes" id="UP001501705">
    <property type="component" value="Unassembled WGS sequence"/>
</dbReference>
<reference evidence="2" key="1">
    <citation type="journal article" date="2019" name="Int. J. Syst. Evol. Microbiol.">
        <title>The Global Catalogue of Microorganisms (GCM) 10K type strain sequencing project: providing services to taxonomists for standard genome sequencing and annotation.</title>
        <authorList>
            <consortium name="The Broad Institute Genomics Platform"/>
            <consortium name="The Broad Institute Genome Sequencing Center for Infectious Disease"/>
            <person name="Wu L."/>
            <person name="Ma J."/>
        </authorList>
    </citation>
    <scope>NUCLEOTIDE SEQUENCE [LARGE SCALE GENOMIC DNA]</scope>
    <source>
        <strain evidence="2">JCM 15572</strain>
    </source>
</reference>
<comment type="caution">
    <text evidence="1">The sequence shown here is derived from an EMBL/GenBank/DDBJ whole genome shotgun (WGS) entry which is preliminary data.</text>
</comment>
<accession>A0ABP4MUB0</accession>
<dbReference type="SUPFAM" id="SSF88723">
    <property type="entry name" value="PIN domain-like"/>
    <property type="match status" value="1"/>
</dbReference>
<gene>
    <name evidence="1" type="ORF">GCM10009804_02020</name>
</gene>
<sequence>MYVLDANVFISAKNAHYGMDFAPGFWSWLHAAHAAGVVCSVDAVRDELLDGADELADWVKALPRSFFRPVDSAALVELQKLAAWANQTPQYTQTAVATFLASADYFLVGQSRSLDFTVVTHEMPAPESKKRILIPNACEAAGAAYCLPWKMLRDQDVRLIV</sequence>
<protein>
    <submittedName>
        <fullName evidence="1">DUF4411 family protein</fullName>
    </submittedName>
</protein>
<dbReference type="EMBL" id="BAAAPH010000001">
    <property type="protein sequence ID" value="GAA1549213.1"/>
    <property type="molecule type" value="Genomic_DNA"/>
</dbReference>
<name>A0ABP4MUB0_9ACTN</name>
<evidence type="ECO:0000313" key="1">
    <source>
        <dbReference type="EMBL" id="GAA1549213.1"/>
    </source>
</evidence>
<dbReference type="InterPro" id="IPR016541">
    <property type="entry name" value="UCP008505"/>
</dbReference>
<organism evidence="1 2">
    <name type="scientific">Kribbella hippodromi</name>
    <dbReference type="NCBI Taxonomy" id="434347"/>
    <lineage>
        <taxon>Bacteria</taxon>
        <taxon>Bacillati</taxon>
        <taxon>Actinomycetota</taxon>
        <taxon>Actinomycetes</taxon>
        <taxon>Propionibacteriales</taxon>
        <taxon>Kribbellaceae</taxon>
        <taxon>Kribbella</taxon>
    </lineage>
</organism>
<evidence type="ECO:0000313" key="2">
    <source>
        <dbReference type="Proteomes" id="UP001501705"/>
    </source>
</evidence>
<dbReference type="Pfam" id="PF14367">
    <property type="entry name" value="DUF4411"/>
    <property type="match status" value="1"/>
</dbReference>
<proteinExistence type="predicted"/>
<dbReference type="InterPro" id="IPR029060">
    <property type="entry name" value="PIN-like_dom_sf"/>
</dbReference>